<accession>A0AAP0PH93</accession>
<organism evidence="3 4">
    <name type="scientific">Stephania cephalantha</name>
    <dbReference type="NCBI Taxonomy" id="152367"/>
    <lineage>
        <taxon>Eukaryota</taxon>
        <taxon>Viridiplantae</taxon>
        <taxon>Streptophyta</taxon>
        <taxon>Embryophyta</taxon>
        <taxon>Tracheophyta</taxon>
        <taxon>Spermatophyta</taxon>
        <taxon>Magnoliopsida</taxon>
        <taxon>Ranunculales</taxon>
        <taxon>Menispermaceae</taxon>
        <taxon>Menispermoideae</taxon>
        <taxon>Cissampelideae</taxon>
        <taxon>Stephania</taxon>
    </lineage>
</organism>
<proteinExistence type="predicted"/>
<feature type="transmembrane region" description="Helical" evidence="2">
    <location>
        <begin position="374"/>
        <end position="391"/>
    </location>
</feature>
<keyword evidence="2" id="KW-0812">Transmembrane</keyword>
<feature type="region of interest" description="Disordered" evidence="1">
    <location>
        <begin position="1"/>
        <end position="41"/>
    </location>
</feature>
<evidence type="ECO:0000256" key="2">
    <source>
        <dbReference type="SAM" id="Phobius"/>
    </source>
</evidence>
<reference evidence="3 4" key="1">
    <citation type="submission" date="2024-01" db="EMBL/GenBank/DDBJ databases">
        <title>Genome assemblies of Stephania.</title>
        <authorList>
            <person name="Yang L."/>
        </authorList>
    </citation>
    <scope>NUCLEOTIDE SEQUENCE [LARGE SCALE GENOMIC DNA]</scope>
    <source>
        <strain evidence="3">JXDWG</strain>
        <tissue evidence="3">Leaf</tissue>
    </source>
</reference>
<dbReference type="CDD" id="cd00882">
    <property type="entry name" value="Ras_like_GTPase"/>
    <property type="match status" value="1"/>
</dbReference>
<comment type="caution">
    <text evidence="3">The sequence shown here is derived from an EMBL/GenBank/DDBJ whole genome shotgun (WGS) entry which is preliminary data.</text>
</comment>
<keyword evidence="4" id="KW-1185">Reference proteome</keyword>
<name>A0AAP0PH93_9MAGN</name>
<protein>
    <recommendedName>
        <fullName evidence="5">P-loop containing nucleoside triphosphate hydrolases superfamily protein</fullName>
    </recommendedName>
</protein>
<keyword evidence="2" id="KW-0472">Membrane</keyword>
<dbReference type="Proteomes" id="UP001419268">
    <property type="component" value="Unassembled WGS sequence"/>
</dbReference>
<dbReference type="InterPro" id="IPR027417">
    <property type="entry name" value="P-loop_NTPase"/>
</dbReference>
<gene>
    <name evidence="3" type="ORF">Scep_010661</name>
</gene>
<dbReference type="EMBL" id="JBBNAG010000004">
    <property type="protein sequence ID" value="KAK9140980.1"/>
    <property type="molecule type" value="Genomic_DNA"/>
</dbReference>
<dbReference type="AlphaFoldDB" id="A0AAP0PH93"/>
<dbReference type="PANTHER" id="PTHR14241:SF32">
    <property type="entry name" value="VWFA DOMAIN-CONTAINING PROTEIN-RELATED"/>
    <property type="match status" value="1"/>
</dbReference>
<evidence type="ECO:0000313" key="4">
    <source>
        <dbReference type="Proteomes" id="UP001419268"/>
    </source>
</evidence>
<evidence type="ECO:0000256" key="1">
    <source>
        <dbReference type="SAM" id="MobiDB-lite"/>
    </source>
</evidence>
<dbReference type="Gene3D" id="3.40.50.300">
    <property type="entry name" value="P-loop containing nucleotide triphosphate hydrolases"/>
    <property type="match status" value="1"/>
</dbReference>
<dbReference type="PANTHER" id="PTHR14241">
    <property type="entry name" value="INTERFERON-INDUCED PROTEIN 44"/>
    <property type="match status" value="1"/>
</dbReference>
<keyword evidence="2" id="KW-1133">Transmembrane helix</keyword>
<sequence length="439" mass="49632">MGGGGISSSTLSQEEKSDLDQNLEYPDEFSSMNDDTQRGSFDVNETGGLKFEGFDGIKDVGGLGCTLCSDSEIIRKRREKAYGEIMRGYEALSSRVGSIEEAKKLILSYKPGEWIDKVGSMRMKDYDVPKTVSLVLIGPRGSGKSSLVNRISRILDTEKVMLDRAQVSYNSSSEDGTCFLQEYKVPRGSNSICLYDTRSLSESSSENFEMIKRWMEKGVRHGEAVFRDSDNASMRKSIICRAWQAGFCFCEPRRVNFVIFVINGISVLKSIDGVDDAQSMRLLAETFRCPYLSFKDNKPVVVITHGDLLSQSDRARVRIHLGESLGIPPATQIFDIPDNCDLETEVSALDMLRYSLMHAERNLPQKNFWSSDKVLVLLILILICVLLIPLWKVSPGLDKRIQYMHRNIVNHIKCSSWSPWRDSCTLDIDWRKIRHIWSG</sequence>
<dbReference type="SUPFAM" id="SSF52540">
    <property type="entry name" value="P-loop containing nucleoside triphosphate hydrolases"/>
    <property type="match status" value="1"/>
</dbReference>
<evidence type="ECO:0000313" key="3">
    <source>
        <dbReference type="EMBL" id="KAK9140980.1"/>
    </source>
</evidence>
<evidence type="ECO:0008006" key="5">
    <source>
        <dbReference type="Google" id="ProtNLM"/>
    </source>
</evidence>